<dbReference type="GO" id="GO:0016829">
    <property type="term" value="F:lyase activity"/>
    <property type="evidence" value="ECO:0007669"/>
    <property type="project" value="UniProtKB-UniRule"/>
</dbReference>
<dbReference type="PANTHER" id="PTHR36566">
    <property type="entry name" value="NICKEL INSERTION PROTEIN-RELATED"/>
    <property type="match status" value="1"/>
</dbReference>
<dbReference type="NCBIfam" id="TIGR00299">
    <property type="entry name" value="nickel pincer cofactor biosynthesis protein LarC"/>
    <property type="match status" value="1"/>
</dbReference>
<keyword evidence="5" id="KW-1185">Reference proteome</keyword>
<dbReference type="HAMAP" id="MF_01074">
    <property type="entry name" value="LarC"/>
    <property type="match status" value="1"/>
</dbReference>
<comment type="similarity">
    <text evidence="2">Belongs to the LarC family.</text>
</comment>
<dbReference type="EMBL" id="QMDX01000006">
    <property type="protein sequence ID" value="TSD13776.1"/>
    <property type="molecule type" value="Genomic_DNA"/>
</dbReference>
<dbReference type="Proteomes" id="UP000319894">
    <property type="component" value="Unassembled WGS sequence"/>
</dbReference>
<dbReference type="Pfam" id="PF01969">
    <property type="entry name" value="Ni_insertion"/>
    <property type="match status" value="1"/>
</dbReference>
<feature type="region of interest" description="Disordered" evidence="3">
    <location>
        <begin position="70"/>
        <end position="103"/>
    </location>
</feature>
<dbReference type="AlphaFoldDB" id="A0A554N8Q6"/>
<protein>
    <recommendedName>
        <fullName evidence="2">Putative nickel insertion protein</fullName>
    </recommendedName>
</protein>
<keyword evidence="1 2" id="KW-0533">Nickel</keyword>
<dbReference type="Gene3D" id="3.30.70.1380">
    <property type="entry name" value="Transcriptional regulatory protein pf0864 domain like"/>
    <property type="match status" value="1"/>
</dbReference>
<dbReference type="Gene3D" id="3.10.20.300">
    <property type="entry name" value="mk0293 like domain"/>
    <property type="match status" value="1"/>
</dbReference>
<proteinExistence type="inferred from homology"/>
<accession>A0A554N8Q6</accession>
<evidence type="ECO:0000313" key="5">
    <source>
        <dbReference type="Proteomes" id="UP000319894"/>
    </source>
</evidence>
<name>A0A554N8Q6_9EURY</name>
<feature type="compositionally biased region" description="Basic and acidic residues" evidence="3">
    <location>
        <begin position="71"/>
        <end position="103"/>
    </location>
</feature>
<comment type="caution">
    <text evidence="4">The sequence shown here is derived from an EMBL/GenBank/DDBJ whole genome shotgun (WGS) entry which is preliminary data.</text>
</comment>
<evidence type="ECO:0000256" key="3">
    <source>
        <dbReference type="SAM" id="MobiDB-lite"/>
    </source>
</evidence>
<organism evidence="4 5">
    <name type="scientific">Haloglomus irregulare</name>
    <dbReference type="NCBI Taxonomy" id="2234134"/>
    <lineage>
        <taxon>Archaea</taxon>
        <taxon>Methanobacteriati</taxon>
        <taxon>Methanobacteriota</taxon>
        <taxon>Stenosarchaea group</taxon>
        <taxon>Halobacteria</taxon>
        <taxon>Halobacteriales</taxon>
        <taxon>Natronomonadaceae</taxon>
        <taxon>Haloglomus</taxon>
    </lineage>
</organism>
<dbReference type="InParanoid" id="A0A554N8Q6"/>
<evidence type="ECO:0000256" key="2">
    <source>
        <dbReference type="HAMAP-Rule" id="MF_01074"/>
    </source>
</evidence>
<dbReference type="OrthoDB" id="10691at2157"/>
<keyword evidence="2" id="KW-0456">Lyase</keyword>
<dbReference type="GO" id="GO:0016151">
    <property type="term" value="F:nickel cation binding"/>
    <property type="evidence" value="ECO:0007669"/>
    <property type="project" value="UniProtKB-UniRule"/>
</dbReference>
<dbReference type="PANTHER" id="PTHR36566:SF1">
    <property type="entry name" value="PYRIDINIUM-3,5-BISTHIOCARBOXYLIC ACID MONONUCLEOTIDE NICKEL INSERTION PROTEIN"/>
    <property type="match status" value="1"/>
</dbReference>
<evidence type="ECO:0000256" key="1">
    <source>
        <dbReference type="ARBA" id="ARBA00022596"/>
    </source>
</evidence>
<sequence length="435" mass="45480">MQTLAFDGGMGASGDMILAALLAAGADRAALAPVEDALPVRYAVDGTTKNGIHATTVDVLLTDDDAGDDVAAEHEHGHDEGPEHSHGHDHEHGHEHTRAEGHGHTRTYPEVVDLVDGLDLPGGVAADAREAFRLLGGAEAAVHGTALKETAFHEVGADDAIADVVGACLLLEDLGVDRVVTTPLATGGGTVEMSHGSYPVPTPAVVNLAAEADWELRGGPVDAELLTPTGAAVLAAVAEGVDSFPPLRVERSGYGAGGYTFDSRPNVLRATVGEQRGGLVRDPVRVLETTLDDATPELLGGLQTRLAEAGARDVTVLPATMKKSRPGHLVQVIVRPADVQRVARALAEETGTLGVRETSADHRWVAERRFETVELDFDGGTHEVTVKIASDDAGAVYDVSPEYDDCEAVAGRVGRPTRAVMRRAETAARERLGGE</sequence>
<gene>
    <name evidence="4" type="ORF">DP107_11460</name>
</gene>
<reference evidence="4 5" key="1">
    <citation type="submission" date="2018-06" db="EMBL/GenBank/DDBJ databases">
        <title>Natronomonas sp. F16-60 a new haloarchaeon isolated from a solar saltern of Isla Cristina, Huelva, Spain.</title>
        <authorList>
            <person name="Duran-Viseras A."/>
            <person name="Sanchez-Porro C."/>
            <person name="Ventosa A."/>
        </authorList>
    </citation>
    <scope>NUCLEOTIDE SEQUENCE [LARGE SCALE GENOMIC DNA]</scope>
    <source>
        <strain evidence="4 5">F16-60</strain>
    </source>
</reference>
<dbReference type="RefSeq" id="WP_144262297.1">
    <property type="nucleotide sequence ID" value="NZ_QMDX01000006.1"/>
</dbReference>
<dbReference type="InterPro" id="IPR002822">
    <property type="entry name" value="Ni_insertion"/>
</dbReference>
<evidence type="ECO:0000313" key="4">
    <source>
        <dbReference type="EMBL" id="TSD13776.1"/>
    </source>
</evidence>